<feature type="region of interest" description="Disordered" evidence="1">
    <location>
        <begin position="102"/>
        <end position="135"/>
    </location>
</feature>
<gene>
    <name evidence="2" type="ORF">M404DRAFT_26469</name>
</gene>
<protein>
    <submittedName>
        <fullName evidence="2">Uncharacterized protein</fullName>
    </submittedName>
</protein>
<evidence type="ECO:0000256" key="1">
    <source>
        <dbReference type="SAM" id="MobiDB-lite"/>
    </source>
</evidence>
<reference evidence="3" key="2">
    <citation type="submission" date="2015-01" db="EMBL/GenBank/DDBJ databases">
        <title>Evolutionary Origins and Diversification of the Mycorrhizal Mutualists.</title>
        <authorList>
            <consortium name="DOE Joint Genome Institute"/>
            <consortium name="Mycorrhizal Genomics Consortium"/>
            <person name="Kohler A."/>
            <person name="Kuo A."/>
            <person name="Nagy L.G."/>
            <person name="Floudas D."/>
            <person name="Copeland A."/>
            <person name="Barry K.W."/>
            <person name="Cichocki N."/>
            <person name="Veneault-Fourrey C."/>
            <person name="LaButti K."/>
            <person name="Lindquist E.A."/>
            <person name="Lipzen A."/>
            <person name="Lundell T."/>
            <person name="Morin E."/>
            <person name="Murat C."/>
            <person name="Riley R."/>
            <person name="Ohm R."/>
            <person name="Sun H."/>
            <person name="Tunlid A."/>
            <person name="Henrissat B."/>
            <person name="Grigoriev I.V."/>
            <person name="Hibbett D.S."/>
            <person name="Martin F."/>
        </authorList>
    </citation>
    <scope>NUCLEOTIDE SEQUENCE [LARGE SCALE GENOMIC DNA]</scope>
    <source>
        <strain evidence="3">Marx 270</strain>
    </source>
</reference>
<feature type="region of interest" description="Disordered" evidence="1">
    <location>
        <begin position="1"/>
        <end position="59"/>
    </location>
</feature>
<dbReference type="HOGENOM" id="CLU_1886594_0_0_1"/>
<dbReference type="AlphaFoldDB" id="A0A0C3K3Z4"/>
<evidence type="ECO:0000313" key="2">
    <source>
        <dbReference type="EMBL" id="KIO04277.1"/>
    </source>
</evidence>
<keyword evidence="3" id="KW-1185">Reference proteome</keyword>
<sequence length="135" mass="15191">MHPGNADSSHHAGEKKKRLRRPSAKVLEGTGDKDEDVGKGPSTKKAGEETGTSPVTGDQMECLIKVVEHMADNMASLATFTWSYETYVKERFEFLALEVPSDWDTTDEEDREVEGLDDELEGLREEEEESQCRNR</sequence>
<organism evidence="2 3">
    <name type="scientific">Pisolithus tinctorius Marx 270</name>
    <dbReference type="NCBI Taxonomy" id="870435"/>
    <lineage>
        <taxon>Eukaryota</taxon>
        <taxon>Fungi</taxon>
        <taxon>Dikarya</taxon>
        <taxon>Basidiomycota</taxon>
        <taxon>Agaricomycotina</taxon>
        <taxon>Agaricomycetes</taxon>
        <taxon>Agaricomycetidae</taxon>
        <taxon>Boletales</taxon>
        <taxon>Sclerodermatineae</taxon>
        <taxon>Pisolithaceae</taxon>
        <taxon>Pisolithus</taxon>
    </lineage>
</organism>
<name>A0A0C3K3Z4_PISTI</name>
<dbReference type="Proteomes" id="UP000054217">
    <property type="component" value="Unassembled WGS sequence"/>
</dbReference>
<feature type="compositionally biased region" description="Acidic residues" evidence="1">
    <location>
        <begin position="104"/>
        <end position="129"/>
    </location>
</feature>
<proteinExistence type="predicted"/>
<dbReference type="InParanoid" id="A0A0C3K3Z4"/>
<dbReference type="EMBL" id="KN831972">
    <property type="protein sequence ID" value="KIO04277.1"/>
    <property type="molecule type" value="Genomic_DNA"/>
</dbReference>
<reference evidence="2 3" key="1">
    <citation type="submission" date="2014-04" db="EMBL/GenBank/DDBJ databases">
        <authorList>
            <consortium name="DOE Joint Genome Institute"/>
            <person name="Kuo A."/>
            <person name="Kohler A."/>
            <person name="Costa M.D."/>
            <person name="Nagy L.G."/>
            <person name="Floudas D."/>
            <person name="Copeland A."/>
            <person name="Barry K.W."/>
            <person name="Cichocki N."/>
            <person name="Veneault-Fourrey C."/>
            <person name="LaButti K."/>
            <person name="Lindquist E.A."/>
            <person name="Lipzen A."/>
            <person name="Lundell T."/>
            <person name="Morin E."/>
            <person name="Murat C."/>
            <person name="Sun H."/>
            <person name="Tunlid A."/>
            <person name="Henrissat B."/>
            <person name="Grigoriev I.V."/>
            <person name="Hibbett D.S."/>
            <person name="Martin F."/>
            <person name="Nordberg H.P."/>
            <person name="Cantor M.N."/>
            <person name="Hua S.X."/>
        </authorList>
    </citation>
    <scope>NUCLEOTIDE SEQUENCE [LARGE SCALE GENOMIC DNA]</scope>
    <source>
        <strain evidence="2 3">Marx 270</strain>
    </source>
</reference>
<accession>A0A0C3K3Z4</accession>
<evidence type="ECO:0000313" key="3">
    <source>
        <dbReference type="Proteomes" id="UP000054217"/>
    </source>
</evidence>
<feature type="compositionally biased region" description="Basic residues" evidence="1">
    <location>
        <begin position="13"/>
        <end position="23"/>
    </location>
</feature>